<organism evidence="1 2">
    <name type="scientific">Uruburuella suis</name>
    <dbReference type="NCBI Taxonomy" id="252130"/>
    <lineage>
        <taxon>Bacteria</taxon>
        <taxon>Pseudomonadati</taxon>
        <taxon>Pseudomonadota</taxon>
        <taxon>Betaproteobacteria</taxon>
        <taxon>Neisseriales</taxon>
        <taxon>Neisseriaceae</taxon>
        <taxon>Uruburuella</taxon>
    </lineage>
</organism>
<name>A0ABY2BWE4_9NEIS</name>
<proteinExistence type="predicted"/>
<reference evidence="1 2" key="1">
    <citation type="submission" date="2019-03" db="EMBL/GenBank/DDBJ databases">
        <title>Genomic Encyclopedia of Type Strains, Phase IV (KMG-IV): sequencing the most valuable type-strain genomes for metagenomic binning, comparative biology and taxonomic classification.</title>
        <authorList>
            <person name="Goeker M."/>
        </authorList>
    </citation>
    <scope>NUCLEOTIDE SEQUENCE [LARGE SCALE GENOMIC DNA]</scope>
    <source>
        <strain evidence="1 2">DSM 17474</strain>
    </source>
</reference>
<comment type="caution">
    <text evidence="1">The sequence shown here is derived from an EMBL/GenBank/DDBJ whole genome shotgun (WGS) entry which is preliminary data.</text>
</comment>
<gene>
    <name evidence="1" type="ORF">EV680_14817</name>
</gene>
<sequence length="36" mass="4042">MPTHENLCAVAHAYDYAALAANRTYDIQTACLIRYP</sequence>
<accession>A0ABY2BWE4</accession>
<evidence type="ECO:0000313" key="2">
    <source>
        <dbReference type="Proteomes" id="UP000294721"/>
    </source>
</evidence>
<dbReference type="EMBL" id="SLXE01000048">
    <property type="protein sequence ID" value="TCO98355.1"/>
    <property type="molecule type" value="Genomic_DNA"/>
</dbReference>
<evidence type="ECO:0000313" key="1">
    <source>
        <dbReference type="EMBL" id="TCO98355.1"/>
    </source>
</evidence>
<keyword evidence="2" id="KW-1185">Reference proteome</keyword>
<protein>
    <submittedName>
        <fullName evidence="1">Uncharacterized protein</fullName>
    </submittedName>
</protein>
<dbReference type="Proteomes" id="UP000294721">
    <property type="component" value="Unassembled WGS sequence"/>
</dbReference>